<organism evidence="1 2">
    <name type="scientific">Thelephora ganbajun</name>
    <name type="common">Ganba fungus</name>
    <dbReference type="NCBI Taxonomy" id="370292"/>
    <lineage>
        <taxon>Eukaryota</taxon>
        <taxon>Fungi</taxon>
        <taxon>Dikarya</taxon>
        <taxon>Basidiomycota</taxon>
        <taxon>Agaricomycotina</taxon>
        <taxon>Agaricomycetes</taxon>
        <taxon>Thelephorales</taxon>
        <taxon>Thelephoraceae</taxon>
        <taxon>Thelephora</taxon>
    </lineage>
</organism>
<reference evidence="1" key="1">
    <citation type="submission" date="2019-10" db="EMBL/GenBank/DDBJ databases">
        <authorList>
            <consortium name="DOE Joint Genome Institute"/>
            <person name="Kuo A."/>
            <person name="Miyauchi S."/>
            <person name="Kiss E."/>
            <person name="Drula E."/>
            <person name="Kohler A."/>
            <person name="Sanchez-Garcia M."/>
            <person name="Andreopoulos B."/>
            <person name="Barry K.W."/>
            <person name="Bonito G."/>
            <person name="Buee M."/>
            <person name="Carver A."/>
            <person name="Chen C."/>
            <person name="Cichocki N."/>
            <person name="Clum A."/>
            <person name="Culley D."/>
            <person name="Crous P.W."/>
            <person name="Fauchery L."/>
            <person name="Girlanda M."/>
            <person name="Hayes R."/>
            <person name="Keri Z."/>
            <person name="Labutti K."/>
            <person name="Lipzen A."/>
            <person name="Lombard V."/>
            <person name="Magnuson J."/>
            <person name="Maillard F."/>
            <person name="Morin E."/>
            <person name="Murat C."/>
            <person name="Nolan M."/>
            <person name="Ohm R."/>
            <person name="Pangilinan J."/>
            <person name="Pereira M."/>
            <person name="Perotto S."/>
            <person name="Peter M."/>
            <person name="Riley R."/>
            <person name="Sitrit Y."/>
            <person name="Stielow B."/>
            <person name="Szollosi G."/>
            <person name="Zifcakova L."/>
            <person name="Stursova M."/>
            <person name="Spatafora J.W."/>
            <person name="Tedersoo L."/>
            <person name="Vaario L.-M."/>
            <person name="Yamada A."/>
            <person name="Yan M."/>
            <person name="Wang P."/>
            <person name="Xu J."/>
            <person name="Bruns T."/>
            <person name="Baldrian P."/>
            <person name="Vilgalys R."/>
            <person name="Henrissat B."/>
            <person name="Grigoriev I.V."/>
            <person name="Hibbett D."/>
            <person name="Nagy L.G."/>
            <person name="Martin F.M."/>
        </authorList>
    </citation>
    <scope>NUCLEOTIDE SEQUENCE</scope>
    <source>
        <strain evidence="1">P2</strain>
    </source>
</reference>
<evidence type="ECO:0000313" key="1">
    <source>
        <dbReference type="EMBL" id="KAF9651693.1"/>
    </source>
</evidence>
<dbReference type="EMBL" id="MU117973">
    <property type="protein sequence ID" value="KAF9651693.1"/>
    <property type="molecule type" value="Genomic_DNA"/>
</dbReference>
<proteinExistence type="predicted"/>
<comment type="caution">
    <text evidence="1">The sequence shown here is derived from an EMBL/GenBank/DDBJ whole genome shotgun (WGS) entry which is preliminary data.</text>
</comment>
<gene>
    <name evidence="1" type="ORF">BDM02DRAFT_522678</name>
</gene>
<reference evidence="1" key="2">
    <citation type="journal article" date="2020" name="Nat. Commun.">
        <title>Large-scale genome sequencing of mycorrhizal fungi provides insights into the early evolution of symbiotic traits.</title>
        <authorList>
            <person name="Miyauchi S."/>
            <person name="Kiss E."/>
            <person name="Kuo A."/>
            <person name="Drula E."/>
            <person name="Kohler A."/>
            <person name="Sanchez-Garcia M."/>
            <person name="Morin E."/>
            <person name="Andreopoulos B."/>
            <person name="Barry K.W."/>
            <person name="Bonito G."/>
            <person name="Buee M."/>
            <person name="Carver A."/>
            <person name="Chen C."/>
            <person name="Cichocki N."/>
            <person name="Clum A."/>
            <person name="Culley D."/>
            <person name="Crous P.W."/>
            <person name="Fauchery L."/>
            <person name="Girlanda M."/>
            <person name="Hayes R.D."/>
            <person name="Keri Z."/>
            <person name="LaButti K."/>
            <person name="Lipzen A."/>
            <person name="Lombard V."/>
            <person name="Magnuson J."/>
            <person name="Maillard F."/>
            <person name="Murat C."/>
            <person name="Nolan M."/>
            <person name="Ohm R.A."/>
            <person name="Pangilinan J."/>
            <person name="Pereira M.F."/>
            <person name="Perotto S."/>
            <person name="Peter M."/>
            <person name="Pfister S."/>
            <person name="Riley R."/>
            <person name="Sitrit Y."/>
            <person name="Stielow J.B."/>
            <person name="Szollosi G."/>
            <person name="Zifcakova L."/>
            <person name="Stursova M."/>
            <person name="Spatafora J.W."/>
            <person name="Tedersoo L."/>
            <person name="Vaario L.M."/>
            <person name="Yamada A."/>
            <person name="Yan M."/>
            <person name="Wang P."/>
            <person name="Xu J."/>
            <person name="Bruns T."/>
            <person name="Baldrian P."/>
            <person name="Vilgalys R."/>
            <person name="Dunand C."/>
            <person name="Henrissat B."/>
            <person name="Grigoriev I.V."/>
            <person name="Hibbett D."/>
            <person name="Nagy L.G."/>
            <person name="Martin F.M."/>
        </authorList>
    </citation>
    <scope>NUCLEOTIDE SEQUENCE</scope>
    <source>
        <strain evidence="1">P2</strain>
    </source>
</reference>
<evidence type="ECO:0000313" key="2">
    <source>
        <dbReference type="Proteomes" id="UP000886501"/>
    </source>
</evidence>
<keyword evidence="2" id="KW-1185">Reference proteome</keyword>
<name>A0ACB6ZQH2_THEGA</name>
<dbReference type="Proteomes" id="UP000886501">
    <property type="component" value="Unassembled WGS sequence"/>
</dbReference>
<protein>
    <submittedName>
        <fullName evidence="1">Uncharacterized protein</fullName>
    </submittedName>
</protein>
<sequence>MDSSLSIPSSSLPRPVPTLQNKESVDLLELLHGDLSNSSLGLDSDEDWIPLISNFCRYYLSKLPNPQGWKWDLLHEKIKLIELILVVVARAVSSKPSLFIGHDSGAKLLFTTLVGLHYVLDQWCLVDVPSSDVVVNPQTLRGNVSDVIFELLQSLGNGSKLGEDKGTTWVTLTSIISRCLGICDVSRLSQLNHQAQPTVEDTPVRDSKQRVGQRGF</sequence>
<accession>A0ACB6ZQH2</accession>